<accession>A0A850EGZ8</accession>
<sequence length="46" mass="5134">MGAKRTLFTTAALGAVYLLRNKKTRDKLMDGIQSVAEQIRSRRPGN</sequence>
<gene>
    <name evidence="1" type="ORF">HPT30_09735</name>
</gene>
<name>A0A850EGZ8_9BACL</name>
<dbReference type="RefSeq" id="WP_175371199.1">
    <property type="nucleotide sequence ID" value="NZ_JABWCS010000202.1"/>
</dbReference>
<proteinExistence type="predicted"/>
<comment type="caution">
    <text evidence="1">The sequence shown here is derived from an EMBL/GenBank/DDBJ whole genome shotgun (WGS) entry which is preliminary data.</text>
</comment>
<protein>
    <submittedName>
        <fullName evidence="1">Uncharacterized protein</fullName>
    </submittedName>
</protein>
<evidence type="ECO:0000313" key="2">
    <source>
        <dbReference type="Proteomes" id="UP000564806"/>
    </source>
</evidence>
<keyword evidence="2" id="KW-1185">Reference proteome</keyword>
<organism evidence="1 2">
    <name type="scientific">Paenibacillus agri</name>
    <dbReference type="NCBI Taxonomy" id="2744309"/>
    <lineage>
        <taxon>Bacteria</taxon>
        <taxon>Bacillati</taxon>
        <taxon>Bacillota</taxon>
        <taxon>Bacilli</taxon>
        <taxon>Bacillales</taxon>
        <taxon>Paenibacillaceae</taxon>
        <taxon>Paenibacillus</taxon>
    </lineage>
</organism>
<reference evidence="1" key="1">
    <citation type="submission" date="2020-06" db="EMBL/GenBank/DDBJ databases">
        <title>Paenibacillus sp. nov., isolated from soil.</title>
        <authorList>
            <person name="Seo Y.L."/>
        </authorList>
    </citation>
    <scope>NUCLEOTIDE SEQUENCE [LARGE SCALE GENOMIC DNA]</scope>
    <source>
        <strain evidence="1">JW14</strain>
    </source>
</reference>
<dbReference type="Proteomes" id="UP000564806">
    <property type="component" value="Unassembled WGS sequence"/>
</dbReference>
<evidence type="ECO:0000313" key="1">
    <source>
        <dbReference type="EMBL" id="NUU60623.1"/>
    </source>
</evidence>
<dbReference type="AlphaFoldDB" id="A0A850EGZ8"/>
<dbReference type="EMBL" id="JABWCS010000202">
    <property type="protein sequence ID" value="NUU60623.1"/>
    <property type="molecule type" value="Genomic_DNA"/>
</dbReference>